<evidence type="ECO:0000313" key="1">
    <source>
        <dbReference type="EMBL" id="VZO38980.1"/>
    </source>
</evidence>
<protein>
    <submittedName>
        <fullName evidence="1">Uncharacterized protein</fullName>
    </submittedName>
</protein>
<sequence>MDTEQDDAIDRFWRVARLKGKVTRLELFVGQAPRDTIPPPAWSFSDDRATADEFVAEVLAGTRTTIVVTVADLGDEPAPEIGDLSILLDGGGEPRVLIRTTAVARQAVGDGAGVGAAAGLTPGGDPLPNGTEVLVERFEAVYPKPPKRRTPPA</sequence>
<gene>
    <name evidence="1" type="ORF">HALOF300_03697</name>
</gene>
<evidence type="ECO:0000313" key="2">
    <source>
        <dbReference type="Proteomes" id="UP000419743"/>
    </source>
</evidence>
<reference evidence="1 2" key="1">
    <citation type="submission" date="2019-11" db="EMBL/GenBank/DDBJ databases">
        <authorList>
            <person name="Criscuolo A."/>
        </authorList>
    </citation>
    <scope>NUCLEOTIDE SEQUENCE [LARGE SCALE GENOMIC DNA]</scope>
    <source>
        <strain evidence="1">CIP111667</strain>
    </source>
</reference>
<organism evidence="1 2">
    <name type="scientific">Occultella aeris</name>
    <dbReference type="NCBI Taxonomy" id="2761496"/>
    <lineage>
        <taxon>Bacteria</taxon>
        <taxon>Bacillati</taxon>
        <taxon>Actinomycetota</taxon>
        <taxon>Actinomycetes</taxon>
        <taxon>Micrococcales</taxon>
        <taxon>Ruaniaceae</taxon>
        <taxon>Occultella</taxon>
    </lineage>
</organism>
<dbReference type="RefSeq" id="WP_156742343.1">
    <property type="nucleotide sequence ID" value="NZ_CACRYJ010000053.1"/>
</dbReference>
<dbReference type="Proteomes" id="UP000419743">
    <property type="component" value="Unassembled WGS sequence"/>
</dbReference>
<proteinExistence type="predicted"/>
<accession>A0A7M4DNG7</accession>
<dbReference type="SUPFAM" id="SSF88697">
    <property type="entry name" value="PUA domain-like"/>
    <property type="match status" value="1"/>
</dbReference>
<comment type="caution">
    <text evidence="1">The sequence shown here is derived from an EMBL/GenBank/DDBJ whole genome shotgun (WGS) entry which is preliminary data.</text>
</comment>
<name>A0A7M4DNG7_9MICO</name>
<dbReference type="EMBL" id="CACRYJ010000053">
    <property type="protein sequence ID" value="VZO38980.1"/>
    <property type="molecule type" value="Genomic_DNA"/>
</dbReference>
<dbReference type="Gene3D" id="3.10.400.10">
    <property type="entry name" value="Sulfate adenylyltransferase"/>
    <property type="match status" value="1"/>
</dbReference>
<dbReference type="AlphaFoldDB" id="A0A7M4DNG7"/>
<dbReference type="InterPro" id="IPR015947">
    <property type="entry name" value="PUA-like_sf"/>
</dbReference>
<keyword evidence="2" id="KW-1185">Reference proteome</keyword>